<dbReference type="OrthoDB" id="9807003at2"/>
<dbReference type="Proteomes" id="UP000284202">
    <property type="component" value="Unassembled WGS sequence"/>
</dbReference>
<feature type="domain" description="Xylose isomerase-like TIM barrel" evidence="1">
    <location>
        <begin position="26"/>
        <end position="245"/>
    </location>
</feature>
<evidence type="ECO:0000313" key="2">
    <source>
        <dbReference type="EMBL" id="RJE89561.1"/>
    </source>
</evidence>
<evidence type="ECO:0000313" key="3">
    <source>
        <dbReference type="Proteomes" id="UP000284202"/>
    </source>
</evidence>
<dbReference type="InterPro" id="IPR036237">
    <property type="entry name" value="Xyl_isomerase-like_sf"/>
</dbReference>
<reference evidence="3" key="1">
    <citation type="submission" date="2018-09" db="EMBL/GenBank/DDBJ databases">
        <title>Acidovorax cavernicola nov. sp. isolated from Gruta de las Maravillas (Aracena, Spain).</title>
        <authorList>
            <person name="Jurado V."/>
            <person name="Gutierrez-Patricio S."/>
            <person name="Gonzalez-Pimentel J.L."/>
            <person name="Miller A.Z."/>
            <person name="Laiz L."/>
            <person name="Saiz-Jimenez C."/>
        </authorList>
    </citation>
    <scope>NUCLEOTIDE SEQUENCE [LARGE SCALE GENOMIC DNA]</scope>
    <source>
        <strain evidence="3">1011MAR3C25</strain>
    </source>
</reference>
<keyword evidence="2" id="KW-0413">Isomerase</keyword>
<dbReference type="GO" id="GO:0016853">
    <property type="term" value="F:isomerase activity"/>
    <property type="evidence" value="ECO:0007669"/>
    <property type="project" value="UniProtKB-KW"/>
</dbReference>
<organism evidence="2 3">
    <name type="scientific">Paracoccus onubensis</name>
    <dbReference type="NCBI Taxonomy" id="1675788"/>
    <lineage>
        <taxon>Bacteria</taxon>
        <taxon>Pseudomonadati</taxon>
        <taxon>Pseudomonadota</taxon>
        <taxon>Alphaproteobacteria</taxon>
        <taxon>Rhodobacterales</taxon>
        <taxon>Paracoccaceae</taxon>
        <taxon>Paracoccus</taxon>
    </lineage>
</organism>
<dbReference type="SUPFAM" id="SSF51658">
    <property type="entry name" value="Xylose isomerase-like"/>
    <property type="match status" value="1"/>
</dbReference>
<dbReference type="EMBL" id="QZCG01000001">
    <property type="protein sequence ID" value="RJE89561.1"/>
    <property type="molecule type" value="Genomic_DNA"/>
</dbReference>
<keyword evidence="3" id="KW-1185">Reference proteome</keyword>
<dbReference type="InterPro" id="IPR013022">
    <property type="entry name" value="Xyl_isomerase-like_TIM-brl"/>
</dbReference>
<accession>A0A418T8L6</accession>
<comment type="caution">
    <text evidence="2">The sequence shown here is derived from an EMBL/GenBank/DDBJ whole genome shotgun (WGS) entry which is preliminary data.</text>
</comment>
<dbReference type="Gene3D" id="3.20.20.150">
    <property type="entry name" value="Divalent-metal-dependent TIM barrel enzymes"/>
    <property type="match status" value="1"/>
</dbReference>
<dbReference type="Pfam" id="PF01261">
    <property type="entry name" value="AP_endonuc_2"/>
    <property type="match status" value="1"/>
</dbReference>
<evidence type="ECO:0000259" key="1">
    <source>
        <dbReference type="Pfam" id="PF01261"/>
    </source>
</evidence>
<gene>
    <name evidence="2" type="ORF">D3P04_01390</name>
</gene>
<protein>
    <submittedName>
        <fullName evidence="2">Sugar phosphate isomerase/epimerase</fullName>
    </submittedName>
</protein>
<name>A0A418T8L6_9RHOB</name>
<proteinExistence type="predicted"/>
<sequence>MKLGLNLSFAIKRWIGGENMARIISEELGYDRVQFTWDLVDPSWPADTRDRIAGDYAQSFRKAGIAIESSFGGLASYTYNHFLAPTRDLRDLGKLHLRNAIDMTAAMEVKAAGMPLGSYSAADALDRQRREEIYREALEAIVELSRHAKSRGLETLLIEPVPLSTEFPSSAEDALRLMRDLDGATDIPVRLLVDWGHAMFPALFGDDANMDHWQKTCGEFIHSYHIQQTDGLLDRHWNFTRKGIVTPELLAEFWNRHGLTDQTYFLEIIYPFEQPDDEVLSDMKNATRLLRAVQ</sequence>
<dbReference type="AlphaFoldDB" id="A0A418T8L6"/>